<dbReference type="PANTHER" id="PTHR13847:SF280">
    <property type="entry name" value="D-AMINO ACID DEHYDROGENASE"/>
    <property type="match status" value="1"/>
</dbReference>
<dbReference type="InterPro" id="IPR006076">
    <property type="entry name" value="FAD-dep_OxRdtase"/>
</dbReference>
<evidence type="ECO:0000259" key="3">
    <source>
        <dbReference type="Pfam" id="PF01266"/>
    </source>
</evidence>
<evidence type="ECO:0000313" key="5">
    <source>
        <dbReference type="Proteomes" id="UP000183982"/>
    </source>
</evidence>
<name>A0A1M6IY31_9RHOB</name>
<dbReference type="GO" id="GO:0005737">
    <property type="term" value="C:cytoplasm"/>
    <property type="evidence" value="ECO:0007669"/>
    <property type="project" value="TreeGrafter"/>
</dbReference>
<keyword evidence="2" id="KW-0560">Oxidoreductase</keyword>
<reference evidence="5" key="1">
    <citation type="submission" date="2016-11" db="EMBL/GenBank/DDBJ databases">
        <authorList>
            <person name="Varghese N."/>
            <person name="Submissions S."/>
        </authorList>
    </citation>
    <scope>NUCLEOTIDE SEQUENCE [LARGE SCALE GENOMIC DNA]</scope>
    <source>
        <strain evidence="5">DSM 100564</strain>
    </source>
</reference>
<dbReference type="GO" id="GO:0008718">
    <property type="term" value="F:D-amino-acid dehydrogenase activity"/>
    <property type="evidence" value="ECO:0007669"/>
    <property type="project" value="TreeGrafter"/>
</dbReference>
<dbReference type="Gene3D" id="3.50.50.60">
    <property type="entry name" value="FAD/NAD(P)-binding domain"/>
    <property type="match status" value="2"/>
</dbReference>
<evidence type="ECO:0000256" key="2">
    <source>
        <dbReference type="ARBA" id="ARBA00023002"/>
    </source>
</evidence>
<gene>
    <name evidence="4" type="ORF">SAMN05444000_10845</name>
</gene>
<dbReference type="Pfam" id="PF01266">
    <property type="entry name" value="DAO"/>
    <property type="match status" value="1"/>
</dbReference>
<proteinExistence type="inferred from homology"/>
<keyword evidence="5" id="KW-1185">Reference proteome</keyword>
<dbReference type="EMBL" id="FQZQ01000008">
    <property type="protein sequence ID" value="SHJ39316.1"/>
    <property type="molecule type" value="Genomic_DNA"/>
</dbReference>
<dbReference type="OrthoDB" id="9787190at2"/>
<dbReference type="Gene3D" id="3.30.9.10">
    <property type="entry name" value="D-Amino Acid Oxidase, subunit A, domain 2"/>
    <property type="match status" value="1"/>
</dbReference>
<feature type="domain" description="FAD dependent oxidoreductase" evidence="3">
    <location>
        <begin position="23"/>
        <end position="417"/>
    </location>
</feature>
<evidence type="ECO:0000256" key="1">
    <source>
        <dbReference type="ARBA" id="ARBA00009410"/>
    </source>
</evidence>
<dbReference type="PANTHER" id="PTHR13847">
    <property type="entry name" value="SARCOSINE DEHYDROGENASE-RELATED"/>
    <property type="match status" value="1"/>
</dbReference>
<dbReference type="GO" id="GO:0005886">
    <property type="term" value="C:plasma membrane"/>
    <property type="evidence" value="ECO:0007669"/>
    <property type="project" value="TreeGrafter"/>
</dbReference>
<comment type="similarity">
    <text evidence="1">Belongs to the DadA oxidoreductase family.</text>
</comment>
<dbReference type="SUPFAM" id="SSF51905">
    <property type="entry name" value="FAD/NAD(P)-binding domain"/>
    <property type="match status" value="1"/>
</dbReference>
<dbReference type="AlphaFoldDB" id="A0A1M6IY31"/>
<dbReference type="InterPro" id="IPR036188">
    <property type="entry name" value="FAD/NAD-bd_sf"/>
</dbReference>
<sequence length="447" mass="47764">MAGFPITLTSPVEHCGPLPKEADVVIIGGGVIGVSAAYYLAKKGLKPVVLEKGRIAGEQSARNWGWIRQQGRDLAELPIMIEANRLWADIAEEVEQDIGLTTCGLTYFSESDAETASYEEWLAKAVPMGVDSHLLSSKELAELIPGMTRTYSAALHTPSDMKAEPWVAVPALARAAVKAGAEIVENCAARTLDRSAGRVSGVVTEQGLIKAPQVIVAGGAWSALFLRNEGVNIPQLSVRATVATTEALPDVFQGGAVSARLAFRRRQDGGYTLASAGYHEIFVGPDALRHTPKYLRQALRDPLSRAYRPVAPKGFPDGWGTARRWAGDVTSPFEKLRILDPAPHTGKVEEIRKAFASLLPIVGEVKIAASWAGMIDTMPDVVPVVDQAPIEGLSVCTGMCGHGFGIGPAFGRIMSDMVSGGDIGHNLSRFRFSRFSDGSKLELGPDL</sequence>
<organism evidence="4 5">
    <name type="scientific">Shimia gijangensis</name>
    <dbReference type="NCBI Taxonomy" id="1470563"/>
    <lineage>
        <taxon>Bacteria</taxon>
        <taxon>Pseudomonadati</taxon>
        <taxon>Pseudomonadota</taxon>
        <taxon>Alphaproteobacteria</taxon>
        <taxon>Rhodobacterales</taxon>
        <taxon>Roseobacteraceae</taxon>
    </lineage>
</organism>
<dbReference type="Proteomes" id="UP000183982">
    <property type="component" value="Unassembled WGS sequence"/>
</dbReference>
<protein>
    <submittedName>
        <fullName evidence="4">Glycine/D-amino acid oxidase</fullName>
    </submittedName>
</protein>
<dbReference type="GO" id="GO:0055130">
    <property type="term" value="P:D-alanine catabolic process"/>
    <property type="evidence" value="ECO:0007669"/>
    <property type="project" value="TreeGrafter"/>
</dbReference>
<dbReference type="RefSeq" id="WP_073251664.1">
    <property type="nucleotide sequence ID" value="NZ_FQZQ01000008.1"/>
</dbReference>
<accession>A0A1M6IY31</accession>
<dbReference type="STRING" id="1470563.SAMN05444000_10845"/>
<evidence type="ECO:0000313" key="4">
    <source>
        <dbReference type="EMBL" id="SHJ39316.1"/>
    </source>
</evidence>